<keyword evidence="8 9" id="KW-0472">Membrane</keyword>
<keyword evidence="6 9" id="KW-1133">Transmembrane helix</keyword>
<keyword evidence="7 9" id="KW-0811">Translocation</keyword>
<sequence>MSFELIRPGTTIDFVGMRRYAYAFSAVLLLVGGLSLLFKGGPTYGVDFAGGFNVQIQFSKAVDLGVLRKHLENPALPGLVIQNFGDVEDHQMLLRASFADQSANQVREAIEQGLGSLPDTSYEIQRLEMVGPKVGADLREKALQAIFYAVLLIATYVSGRFEQKWMVSGLMAAALASVVYVLELLHAPMSFSVVAATVVTLVLCAVLRLKYALGAMVSLVHDVMIPLGIFSLLNKEVDLTIIAALLTIVGYSLNDTIIIYDRIRENLRAKVAPTLNEVINNSVNQTLSRTVITSGTTFMAVLALYIFGGAVIHDFALAMLIGVVFGTYSSIFVGAPVLALFKPKAEEPERGVATTA</sequence>
<dbReference type="Proteomes" id="UP000063964">
    <property type="component" value="Chromosome"/>
</dbReference>
<protein>
    <recommendedName>
        <fullName evidence="9">Protein-export membrane protein SecF</fullName>
    </recommendedName>
</protein>
<dbReference type="GO" id="GO:0006605">
    <property type="term" value="P:protein targeting"/>
    <property type="evidence" value="ECO:0007669"/>
    <property type="project" value="UniProtKB-UniRule"/>
</dbReference>
<dbReference type="InterPro" id="IPR048634">
    <property type="entry name" value="SecD_SecF_C"/>
</dbReference>
<dbReference type="HAMAP" id="MF_01464_B">
    <property type="entry name" value="SecF_B"/>
    <property type="match status" value="1"/>
</dbReference>
<keyword evidence="5 9" id="KW-0653">Protein transport</keyword>
<dbReference type="InterPro" id="IPR022646">
    <property type="entry name" value="SecD/SecF_CS"/>
</dbReference>
<reference evidence="12" key="1">
    <citation type="submission" date="2016-02" db="EMBL/GenBank/DDBJ databases">
        <authorList>
            <person name="Holder M.E."/>
            <person name="Ajami N.J."/>
            <person name="Petrosino J.F."/>
        </authorList>
    </citation>
    <scope>NUCLEOTIDE SEQUENCE [LARGE SCALE GENOMIC DNA]</scope>
    <source>
        <strain evidence="12">DSM 12838</strain>
    </source>
</reference>
<evidence type="ECO:0000256" key="1">
    <source>
        <dbReference type="ARBA" id="ARBA00004651"/>
    </source>
</evidence>
<evidence type="ECO:0000256" key="6">
    <source>
        <dbReference type="ARBA" id="ARBA00022989"/>
    </source>
</evidence>
<dbReference type="SUPFAM" id="SSF82866">
    <property type="entry name" value="Multidrug efflux transporter AcrB transmembrane domain"/>
    <property type="match status" value="1"/>
</dbReference>
<feature type="transmembrane region" description="Helical" evidence="9">
    <location>
        <begin position="188"/>
        <end position="206"/>
    </location>
</feature>
<comment type="function">
    <text evidence="9">Part of the Sec protein translocase complex. Interacts with the SecYEG preprotein conducting channel. SecDF uses the proton motive force (PMF) to complete protein translocation after the ATP-dependent function of SecA.</text>
</comment>
<dbReference type="PRINTS" id="PR01755">
    <property type="entry name" value="SECFTRNLCASE"/>
</dbReference>
<evidence type="ECO:0000256" key="5">
    <source>
        <dbReference type="ARBA" id="ARBA00022927"/>
    </source>
</evidence>
<dbReference type="GO" id="GO:0015450">
    <property type="term" value="F:protein-transporting ATPase activity"/>
    <property type="evidence" value="ECO:0007669"/>
    <property type="project" value="InterPro"/>
</dbReference>
<evidence type="ECO:0000256" key="3">
    <source>
        <dbReference type="ARBA" id="ARBA00022475"/>
    </source>
</evidence>
<dbReference type="PANTHER" id="PTHR30081">
    <property type="entry name" value="PROTEIN-EXPORT MEMBRANE PROTEIN SEC"/>
    <property type="match status" value="1"/>
</dbReference>
<dbReference type="GO" id="GO:0043952">
    <property type="term" value="P:protein transport by the Sec complex"/>
    <property type="evidence" value="ECO:0007669"/>
    <property type="project" value="UniProtKB-UniRule"/>
</dbReference>
<dbReference type="RefSeq" id="WP_066605738.1">
    <property type="nucleotide sequence ID" value="NZ_CP014230.1"/>
</dbReference>
<feature type="transmembrane region" description="Helical" evidence="9">
    <location>
        <begin position="291"/>
        <end position="312"/>
    </location>
</feature>
<dbReference type="AlphaFoldDB" id="A0A0X8JQK9"/>
<dbReference type="InterPro" id="IPR055344">
    <property type="entry name" value="SecD_SecF_C_bact"/>
</dbReference>
<comment type="subunit">
    <text evidence="9">Forms a complex with SecD. Part of the essential Sec protein translocation apparatus which comprises SecA, SecYEG and auxiliary proteins SecDF. Other proteins may also be involved.</text>
</comment>
<keyword evidence="2 9" id="KW-0813">Transport</keyword>
<organism evidence="11 12">
    <name type="scientific">Desulfomicrobium orale DSM 12838</name>
    <dbReference type="NCBI Taxonomy" id="888061"/>
    <lineage>
        <taxon>Bacteria</taxon>
        <taxon>Pseudomonadati</taxon>
        <taxon>Thermodesulfobacteriota</taxon>
        <taxon>Desulfovibrionia</taxon>
        <taxon>Desulfovibrionales</taxon>
        <taxon>Desulfomicrobiaceae</taxon>
        <taxon>Desulfomicrobium</taxon>
    </lineage>
</organism>
<dbReference type="Pfam" id="PF07549">
    <property type="entry name" value="Sec_GG"/>
    <property type="match status" value="1"/>
</dbReference>
<keyword evidence="3 9" id="KW-1003">Cell membrane</keyword>
<evidence type="ECO:0000256" key="8">
    <source>
        <dbReference type="ARBA" id="ARBA00023136"/>
    </source>
</evidence>
<evidence type="ECO:0000256" key="7">
    <source>
        <dbReference type="ARBA" id="ARBA00023010"/>
    </source>
</evidence>
<evidence type="ECO:0000256" key="9">
    <source>
        <dbReference type="HAMAP-Rule" id="MF_01464"/>
    </source>
</evidence>
<feature type="transmembrane region" description="Helical" evidence="9">
    <location>
        <begin position="213"/>
        <end position="233"/>
    </location>
</feature>
<feature type="transmembrane region" description="Helical" evidence="9">
    <location>
        <begin position="239"/>
        <end position="260"/>
    </location>
</feature>
<dbReference type="InterPro" id="IPR005665">
    <property type="entry name" value="SecF_bac"/>
</dbReference>
<dbReference type="Pfam" id="PF02355">
    <property type="entry name" value="SecD_SecF_C"/>
    <property type="match status" value="1"/>
</dbReference>
<dbReference type="PANTHER" id="PTHR30081:SF8">
    <property type="entry name" value="PROTEIN TRANSLOCASE SUBUNIT SECF"/>
    <property type="match status" value="1"/>
</dbReference>
<evidence type="ECO:0000259" key="10">
    <source>
        <dbReference type="Pfam" id="PF02355"/>
    </source>
</evidence>
<dbReference type="EMBL" id="CP014230">
    <property type="protein sequence ID" value="AMD93052.1"/>
    <property type="molecule type" value="Genomic_DNA"/>
</dbReference>
<feature type="transmembrane region" description="Helical" evidence="9">
    <location>
        <begin position="165"/>
        <end position="182"/>
    </location>
</feature>
<dbReference type="InterPro" id="IPR022645">
    <property type="entry name" value="SecD/SecF_bac"/>
</dbReference>
<dbReference type="KEGG" id="doa:AXF15_08055"/>
<dbReference type="OrthoDB" id="9774769at2"/>
<dbReference type="NCBIfam" id="TIGR00966">
    <property type="entry name" value="transloc_SecF"/>
    <property type="match status" value="1"/>
</dbReference>
<comment type="subcellular location">
    <subcellularLocation>
        <location evidence="1 9">Cell membrane</location>
        <topology evidence="1 9">Multi-pass membrane protein</topology>
    </subcellularLocation>
</comment>
<dbReference type="NCBIfam" id="TIGR00916">
    <property type="entry name" value="2A0604s01"/>
    <property type="match status" value="1"/>
</dbReference>
<name>A0A0X8JQK9_9BACT</name>
<dbReference type="InterPro" id="IPR022813">
    <property type="entry name" value="SecD/SecF_arch_bac"/>
</dbReference>
<feature type="transmembrane region" description="Helical" evidence="9">
    <location>
        <begin position="318"/>
        <end position="341"/>
    </location>
</feature>
<comment type="caution">
    <text evidence="9">Lacks conserved residue(s) required for the propagation of feature annotation.</text>
</comment>
<evidence type="ECO:0000256" key="2">
    <source>
        <dbReference type="ARBA" id="ARBA00022448"/>
    </source>
</evidence>
<evidence type="ECO:0000313" key="12">
    <source>
        <dbReference type="Proteomes" id="UP000063964"/>
    </source>
</evidence>
<comment type="similarity">
    <text evidence="9">Belongs to the SecD/SecF family. SecF subfamily.</text>
</comment>
<keyword evidence="12" id="KW-1185">Reference proteome</keyword>
<gene>
    <name evidence="9" type="primary">secF</name>
    <name evidence="11" type="ORF">AXF15_08055</name>
</gene>
<dbReference type="GO" id="GO:0065002">
    <property type="term" value="P:intracellular protein transmembrane transport"/>
    <property type="evidence" value="ECO:0007669"/>
    <property type="project" value="UniProtKB-UniRule"/>
</dbReference>
<feature type="domain" description="Protein export membrane protein SecD/SecF C-terminal" evidence="10">
    <location>
        <begin position="192"/>
        <end position="342"/>
    </location>
</feature>
<keyword evidence="4 9" id="KW-0812">Transmembrane</keyword>
<dbReference type="STRING" id="888061.AXF15_08055"/>
<dbReference type="Gene3D" id="1.20.1640.10">
    <property type="entry name" value="Multidrug efflux transporter AcrB transmembrane domain"/>
    <property type="match status" value="1"/>
</dbReference>
<dbReference type="GO" id="GO:0005886">
    <property type="term" value="C:plasma membrane"/>
    <property type="evidence" value="ECO:0007669"/>
    <property type="project" value="UniProtKB-SubCell"/>
</dbReference>
<evidence type="ECO:0000313" key="11">
    <source>
        <dbReference type="EMBL" id="AMD93052.1"/>
    </source>
</evidence>
<feature type="transmembrane region" description="Helical" evidence="9">
    <location>
        <begin position="20"/>
        <end position="38"/>
    </location>
</feature>
<feature type="transmembrane region" description="Helical" evidence="9">
    <location>
        <begin position="142"/>
        <end position="158"/>
    </location>
</feature>
<evidence type="ECO:0000256" key="4">
    <source>
        <dbReference type="ARBA" id="ARBA00022692"/>
    </source>
</evidence>
<proteinExistence type="inferred from homology"/>
<accession>A0A0X8JQK9</accession>